<proteinExistence type="inferred from homology"/>
<keyword evidence="5" id="KW-1185">Reference proteome</keyword>
<comment type="caution">
    <text evidence="4">The sequence shown here is derived from an EMBL/GenBank/DDBJ whole genome shotgun (WGS) entry which is preliminary data.</text>
</comment>
<evidence type="ECO:0000256" key="1">
    <source>
        <dbReference type="ARBA" id="ARBA00010832"/>
    </source>
</evidence>
<dbReference type="Pfam" id="PF04809">
    <property type="entry name" value="HupH_C"/>
    <property type="match status" value="1"/>
</dbReference>
<feature type="region of interest" description="Disordered" evidence="2">
    <location>
        <begin position="140"/>
        <end position="166"/>
    </location>
</feature>
<reference evidence="4 5" key="1">
    <citation type="submission" date="2019-03" db="EMBL/GenBank/DDBJ databases">
        <title>Genomic Encyclopedia of Type Strains, Phase IV (KMG-IV): sequencing the most valuable type-strain genomes for metagenomic binning, comparative biology and taxonomic classification.</title>
        <authorList>
            <person name="Goeker M."/>
        </authorList>
    </citation>
    <scope>NUCLEOTIDE SEQUENCE [LARGE SCALE GENOMIC DNA]</scope>
    <source>
        <strain evidence="4 5">DSM 13587</strain>
    </source>
</reference>
<dbReference type="OrthoDB" id="8234923at2"/>
<name>A0A4R3MS41_9GAMM</name>
<evidence type="ECO:0000313" key="4">
    <source>
        <dbReference type="EMBL" id="TCT19190.1"/>
    </source>
</evidence>
<organism evidence="4 5">
    <name type="scientific">Thiobaca trueperi</name>
    <dbReference type="NCBI Taxonomy" id="127458"/>
    <lineage>
        <taxon>Bacteria</taxon>
        <taxon>Pseudomonadati</taxon>
        <taxon>Pseudomonadota</taxon>
        <taxon>Gammaproteobacteria</taxon>
        <taxon>Chromatiales</taxon>
        <taxon>Chromatiaceae</taxon>
        <taxon>Thiobaca</taxon>
    </lineage>
</organism>
<feature type="domain" description="HupH hydrogenase expression protein C-terminal" evidence="3">
    <location>
        <begin position="23"/>
        <end position="137"/>
    </location>
</feature>
<sequence length="166" mass="18316">MTKLSDIPVRIDRPRGSRADVASVTAILTELSEMLANFVETGQPGVIDLRQRPRMRKATYQTLKDALATGEVSAVVDTESKVEVLETQYPGVWWVTHRDERGGILTELIEITAIPAILRSHSTEIQAGLRRLQRRLAESVPTRESVAAMDETTDRPSDADNGPPAL</sequence>
<dbReference type="EMBL" id="SMAO01000009">
    <property type="protein sequence ID" value="TCT19190.1"/>
    <property type="molecule type" value="Genomic_DNA"/>
</dbReference>
<dbReference type="InterPro" id="IPR038527">
    <property type="entry name" value="HupH_C_sf"/>
</dbReference>
<evidence type="ECO:0000313" key="5">
    <source>
        <dbReference type="Proteomes" id="UP000295717"/>
    </source>
</evidence>
<dbReference type="Gene3D" id="3.30.1370.140">
    <property type="entry name" value="HupH hydrogenase expression protein, C-terminal domain"/>
    <property type="match status" value="1"/>
</dbReference>
<dbReference type="InterPro" id="IPR006894">
    <property type="entry name" value="HupH_Hydgase_express_prot_C"/>
</dbReference>
<dbReference type="AlphaFoldDB" id="A0A4R3MS41"/>
<evidence type="ECO:0000256" key="2">
    <source>
        <dbReference type="SAM" id="MobiDB-lite"/>
    </source>
</evidence>
<comment type="similarity">
    <text evidence="1">Belongs to the HupH/HyaF family.</text>
</comment>
<protein>
    <submittedName>
        <fullName evidence="4">HupH hydrogenase expression protein</fullName>
    </submittedName>
</protein>
<dbReference type="Proteomes" id="UP000295717">
    <property type="component" value="Unassembled WGS sequence"/>
</dbReference>
<dbReference type="RefSeq" id="WP_132978185.1">
    <property type="nucleotide sequence ID" value="NZ_SMAO01000009.1"/>
</dbReference>
<gene>
    <name evidence="4" type="ORF">EDC35_10968</name>
</gene>
<accession>A0A4R3MS41</accession>
<evidence type="ECO:0000259" key="3">
    <source>
        <dbReference type="Pfam" id="PF04809"/>
    </source>
</evidence>